<dbReference type="InterPro" id="IPR052171">
    <property type="entry name" value="NHEJ_LigD"/>
</dbReference>
<dbReference type="Pfam" id="PF21686">
    <property type="entry name" value="LigD_Prim-Pol"/>
    <property type="match status" value="1"/>
</dbReference>
<gene>
    <name evidence="3" type="ORF">CLV30_105107</name>
</gene>
<keyword evidence="4" id="KW-1185">Reference proteome</keyword>
<dbReference type="RefSeq" id="WP_205740841.1">
    <property type="nucleotide sequence ID" value="NZ_PYGE01000005.1"/>
</dbReference>
<dbReference type="GO" id="GO:0016874">
    <property type="term" value="F:ligase activity"/>
    <property type="evidence" value="ECO:0007669"/>
    <property type="project" value="UniProtKB-KW"/>
</dbReference>
<name>A0A2P8E5A1_9ACTN</name>
<proteinExistence type="predicted"/>
<dbReference type="NCBIfam" id="TIGR02778">
    <property type="entry name" value="ligD_pol"/>
    <property type="match status" value="1"/>
</dbReference>
<comment type="caution">
    <text evidence="3">The sequence shown here is derived from an EMBL/GenBank/DDBJ whole genome shotgun (WGS) entry which is preliminary data.</text>
</comment>
<accession>A0A2P8E5A1</accession>
<dbReference type="CDD" id="cd04865">
    <property type="entry name" value="LigD_Pol_like_2"/>
    <property type="match status" value="1"/>
</dbReference>
<dbReference type="AlphaFoldDB" id="A0A2P8E5A1"/>
<dbReference type="Proteomes" id="UP000243528">
    <property type="component" value="Unassembled WGS sequence"/>
</dbReference>
<dbReference type="PANTHER" id="PTHR42705">
    <property type="entry name" value="BIFUNCTIONAL NON-HOMOLOGOUS END JOINING PROTEIN LIGD"/>
    <property type="match status" value="1"/>
</dbReference>
<evidence type="ECO:0000313" key="4">
    <source>
        <dbReference type="Proteomes" id="UP000243528"/>
    </source>
</evidence>
<feature type="domain" description="DNA ligase D polymerase" evidence="2">
    <location>
        <begin position="25"/>
        <end position="276"/>
    </location>
</feature>
<dbReference type="EMBL" id="PYGE01000005">
    <property type="protein sequence ID" value="PSL04641.1"/>
    <property type="molecule type" value="Genomic_DNA"/>
</dbReference>
<sequence length="400" mass="44626">MVEVAGREVTVTHPDKVVFPEHGLTKLDLVRYYVTVADGALRGVVDRPMILKRFVKGIEKEAFFQKRAPEKRPDWIDVATLRYRSGTSADEVVVRDAAALAWVVNLGCVDLNPHPVRADDLDRPDELRIDLDPVPGVPWPQIVDVALVVREVLADHGLTGWPKTSGSRGFHIYARIEPRWEFRDVRLAAETVAREVENRVPDLATSKWWKEERQGVFVDFNQNAKDRTVASAYSVRPKPDARVSTPLTWDEVPGCDPSAFTLPAVLDRFAAIGDPWAGIDGTAGGLDALLALAERLGPAEKPPKGAGRRQSTMPLVEIARAKTKDEALAGLERWKSRHAAVVPHLEPADILVDGMRGRSSLWYRIRVNLQHVPESERPPQEPLEVDYDPWADTPWGRDDG</sequence>
<organism evidence="3 4">
    <name type="scientific">Haloactinopolyspora alba</name>
    <dbReference type="NCBI Taxonomy" id="648780"/>
    <lineage>
        <taxon>Bacteria</taxon>
        <taxon>Bacillati</taxon>
        <taxon>Actinomycetota</taxon>
        <taxon>Actinomycetes</taxon>
        <taxon>Jiangellales</taxon>
        <taxon>Jiangellaceae</taxon>
        <taxon>Haloactinopolyspora</taxon>
    </lineage>
</organism>
<evidence type="ECO:0000259" key="2">
    <source>
        <dbReference type="Pfam" id="PF21686"/>
    </source>
</evidence>
<keyword evidence="3" id="KW-0436">Ligase</keyword>
<reference evidence="3 4" key="1">
    <citation type="submission" date="2018-03" db="EMBL/GenBank/DDBJ databases">
        <title>Genomic Encyclopedia of Archaeal and Bacterial Type Strains, Phase II (KMG-II): from individual species to whole genera.</title>
        <authorList>
            <person name="Goeker M."/>
        </authorList>
    </citation>
    <scope>NUCLEOTIDE SEQUENCE [LARGE SCALE GENOMIC DNA]</scope>
    <source>
        <strain evidence="3 4">DSM 45211</strain>
    </source>
</reference>
<feature type="region of interest" description="Disordered" evidence="1">
    <location>
        <begin position="374"/>
        <end position="400"/>
    </location>
</feature>
<evidence type="ECO:0000313" key="3">
    <source>
        <dbReference type="EMBL" id="PSL04641.1"/>
    </source>
</evidence>
<protein>
    <submittedName>
        <fullName evidence="3">DNA ligase D-like protein (Predicted polymerase)</fullName>
    </submittedName>
</protein>
<dbReference type="PANTHER" id="PTHR42705:SF3">
    <property type="entry name" value="ATP-DEPENDENT DNA LIGASE"/>
    <property type="match status" value="1"/>
</dbReference>
<evidence type="ECO:0000256" key="1">
    <source>
        <dbReference type="SAM" id="MobiDB-lite"/>
    </source>
</evidence>
<dbReference type="InterPro" id="IPR014145">
    <property type="entry name" value="LigD_pol_dom"/>
</dbReference>
<dbReference type="Gene3D" id="3.90.920.10">
    <property type="entry name" value="DNA primase, PRIM domain"/>
    <property type="match status" value="1"/>
</dbReference>